<reference evidence="6" key="1">
    <citation type="journal article" date="2021" name="Front. Plant Sci.">
        <title>Chromosome-Scale Genome Assembly for Chinese Sour Jujube and Insights Into Its Genome Evolution and Domestication Signature.</title>
        <authorList>
            <person name="Shen L.-Y."/>
            <person name="Luo H."/>
            <person name="Wang X.-L."/>
            <person name="Wang X.-M."/>
            <person name="Qiu X.-J."/>
            <person name="Liu H."/>
            <person name="Zhou S.-S."/>
            <person name="Jia K.-H."/>
            <person name="Nie S."/>
            <person name="Bao Y.-T."/>
            <person name="Zhang R.-G."/>
            <person name="Yun Q.-Z."/>
            <person name="Chai Y.-H."/>
            <person name="Lu J.-Y."/>
            <person name="Li Y."/>
            <person name="Zhao S.-W."/>
            <person name="Mao J.-F."/>
            <person name="Jia S.-G."/>
            <person name="Mao Y.-M."/>
        </authorList>
    </citation>
    <scope>NUCLEOTIDE SEQUENCE</scope>
    <source>
        <strain evidence="6">AT0</strain>
        <tissue evidence="6">Leaf</tissue>
    </source>
</reference>
<feature type="binding site" evidence="2">
    <location>
        <position position="488"/>
    </location>
    <ligand>
        <name>substrate</name>
    </ligand>
</feature>
<evidence type="ECO:0000256" key="2">
    <source>
        <dbReference type="PIRSR" id="PIRSR610347-2"/>
    </source>
</evidence>
<gene>
    <name evidence="6" type="ORF">FEM48_Zijuj07G0147200</name>
</gene>
<accession>A0A978V587</accession>
<dbReference type="GO" id="GO:0006281">
    <property type="term" value="P:DNA repair"/>
    <property type="evidence" value="ECO:0007669"/>
    <property type="project" value="InterPro"/>
</dbReference>
<dbReference type="CDD" id="cd00060">
    <property type="entry name" value="FHA"/>
    <property type="match status" value="1"/>
</dbReference>
<dbReference type="AlphaFoldDB" id="A0A978V587"/>
<feature type="compositionally biased region" description="Basic and acidic residues" evidence="4">
    <location>
        <begin position="1038"/>
        <end position="1050"/>
    </location>
</feature>
<evidence type="ECO:0000313" key="7">
    <source>
        <dbReference type="Proteomes" id="UP000813462"/>
    </source>
</evidence>
<feature type="compositionally biased region" description="Acidic residues" evidence="4">
    <location>
        <begin position="1051"/>
        <end position="1073"/>
    </location>
</feature>
<protein>
    <recommendedName>
        <fullName evidence="5">FHA domain-containing protein</fullName>
    </recommendedName>
</protein>
<dbReference type="PROSITE" id="PS50006">
    <property type="entry name" value="FHA_DOMAIN"/>
    <property type="match status" value="1"/>
</dbReference>
<dbReference type="PANTHER" id="PTHR12415:SF3">
    <property type="entry name" value="OS04G0403400 PROTEIN"/>
    <property type="match status" value="1"/>
</dbReference>
<dbReference type="Pfam" id="PF06087">
    <property type="entry name" value="Tyr-DNA_phospho"/>
    <property type="match status" value="2"/>
</dbReference>
<feature type="active site" description="Nucleophile" evidence="1">
    <location>
        <position position="486"/>
    </location>
</feature>
<dbReference type="EMBL" id="JAEACU010000007">
    <property type="protein sequence ID" value="KAH7522520.1"/>
    <property type="molecule type" value="Genomic_DNA"/>
</dbReference>
<name>A0A978V587_ZIZJJ</name>
<dbReference type="GO" id="GO:0008081">
    <property type="term" value="F:phosphoric diester hydrolase activity"/>
    <property type="evidence" value="ECO:0007669"/>
    <property type="project" value="InterPro"/>
</dbReference>
<dbReference type="Proteomes" id="UP000813462">
    <property type="component" value="Unassembled WGS sequence"/>
</dbReference>
<comment type="caution">
    <text evidence="6">The sequence shown here is derived from an EMBL/GenBank/DDBJ whole genome shotgun (WGS) entry which is preliminary data.</text>
</comment>
<sequence>MENFCSLNNKYNCNNNKKKKHKRSIGEGSVWQRKKRKHIVGKKALVDLTHLGVPLVSATSGSPSDSIILQPDRPYTIGRSTSCSHFVFDDRRVGRRHCQILFDALLRKLYILDGALLFTSAGGGGSTRGCVLVQEFRKRLLRWVCEKKEVEERCSKVRASLNGVFVNGVRVSTGMAVELSAGDEVSLVCGNEGLCGLPIRIGFVIRRIVFEEELLSGSRPQEFFDIVTLSSSHSQGSKRVFASKVDGFALSESKCENHIARVNRLLSQCNHILLSDDPISCIRACVSQVQVRNSSYKAHKRFNGLKPSEELGFPILDKSHIDGNVESKRVGKHLLGSSSDLPQWEKEVASVPNIDSPICVHEVSSKTALANNKKFCGNVSPSPGRNFYLNRLGFMDDKSSGHHSVISLPELLYPVESIARIFIATFTSDILWFLSSCNIPSSLPVTIACHNSERCWSTSPDKRYPPFPEDIAFGKDSKKQGIACHHPKFFVLQRDNSLRVIITSANLVPSQWNAVTNTIWWQDFPCRTAPDYLSLFTQLHDGEIEEVSKSDFASQLAGFMASLVTDVPSQAHWITELTKYDFGGAVGYLIASVPGMHLHRTPSVALGSSSEKFLGLVEASVVGLSHLFHKKADSNGAQLKKLASFLLKSCINANVLLEIVLIRSKNVPADANAVSILVPNPTDLPKEDLPTKYWVDIGLESVNFTNKLHEIWTNNTCGCSSLEKFSVKTAKWVSPLWDIGFFQFSAYICPKDALAAALGESIKKGSNFQDISKIIQPEHATALCSLIASIQRPTGLWRLQEVLGQYKWPESLESDFIYGSSSIGSLVNAPFLAAFSAAAGKRSFQFESEESDPGWGCWNACQELKSPSIRIIFPTIKRVKNACGGVLPSKRILCFSERTWERLRTIDILHDAVPHPQERVGHPMHSKVARRRFQSRTDASSFGWVYCGSHNFSAAAWGRPFGEKANEPGKANSLGSRLHVCNYELGIVFIFPPTEAEDRDYKDSMNLDDIVLPFVVPAPKYGPTDRPATARAMREALTELSEQDREKLTEVEEIPDEEDDSDEATDFDQEEKEEEKAYAETLWNHIDSSQSC</sequence>
<dbReference type="InterPro" id="IPR010347">
    <property type="entry name" value="Tdp1"/>
</dbReference>
<evidence type="ECO:0000256" key="3">
    <source>
        <dbReference type="PIRSR" id="PIRSR610347-3"/>
    </source>
</evidence>
<dbReference type="SUPFAM" id="SSF56024">
    <property type="entry name" value="Phospholipase D/nuclease"/>
    <property type="match status" value="2"/>
</dbReference>
<dbReference type="InterPro" id="IPR000253">
    <property type="entry name" value="FHA_dom"/>
</dbReference>
<dbReference type="CDD" id="cd09122">
    <property type="entry name" value="PLDc_Tdp1_1"/>
    <property type="match status" value="1"/>
</dbReference>
<dbReference type="SUPFAM" id="SSF49879">
    <property type="entry name" value="SMAD/FHA domain"/>
    <property type="match status" value="1"/>
</dbReference>
<organism evidence="6 7">
    <name type="scientific">Ziziphus jujuba var. spinosa</name>
    <dbReference type="NCBI Taxonomy" id="714518"/>
    <lineage>
        <taxon>Eukaryota</taxon>
        <taxon>Viridiplantae</taxon>
        <taxon>Streptophyta</taxon>
        <taxon>Embryophyta</taxon>
        <taxon>Tracheophyta</taxon>
        <taxon>Spermatophyta</taxon>
        <taxon>Magnoliopsida</taxon>
        <taxon>eudicotyledons</taxon>
        <taxon>Gunneridae</taxon>
        <taxon>Pentapetalae</taxon>
        <taxon>rosids</taxon>
        <taxon>fabids</taxon>
        <taxon>Rosales</taxon>
        <taxon>Rhamnaceae</taxon>
        <taxon>Paliureae</taxon>
        <taxon>Ziziphus</taxon>
    </lineage>
</organism>
<dbReference type="CDD" id="cd09123">
    <property type="entry name" value="PLDc_Tdp1_2"/>
    <property type="match status" value="1"/>
</dbReference>
<feature type="domain" description="FHA" evidence="5">
    <location>
        <begin position="75"/>
        <end position="171"/>
    </location>
</feature>
<dbReference type="GO" id="GO:0005634">
    <property type="term" value="C:nucleus"/>
    <property type="evidence" value="ECO:0007669"/>
    <property type="project" value="InterPro"/>
</dbReference>
<feature type="site" description="Interaction with DNA" evidence="3">
    <location>
        <position position="953"/>
    </location>
</feature>
<proteinExistence type="predicted"/>
<evidence type="ECO:0000259" key="5">
    <source>
        <dbReference type="PROSITE" id="PS50006"/>
    </source>
</evidence>
<feature type="binding site" evidence="2">
    <location>
        <position position="927"/>
    </location>
    <ligand>
        <name>substrate</name>
    </ligand>
</feature>
<feature type="region of interest" description="Disordered" evidence="4">
    <location>
        <begin position="1038"/>
        <end position="1092"/>
    </location>
</feature>
<dbReference type="PANTHER" id="PTHR12415">
    <property type="entry name" value="TYROSYL-DNA PHOSPHODIESTERASE 1"/>
    <property type="match status" value="1"/>
</dbReference>
<feature type="active site" description="Proton donor/acceptor" evidence="1">
    <location>
        <position position="925"/>
    </location>
</feature>
<evidence type="ECO:0000256" key="1">
    <source>
        <dbReference type="PIRSR" id="PIRSR610347-1"/>
    </source>
</evidence>
<dbReference type="Gene3D" id="2.60.200.20">
    <property type="match status" value="1"/>
</dbReference>
<dbReference type="InterPro" id="IPR008984">
    <property type="entry name" value="SMAD_FHA_dom_sf"/>
</dbReference>
<dbReference type="Gene3D" id="3.30.870.10">
    <property type="entry name" value="Endonuclease Chain A"/>
    <property type="match status" value="2"/>
</dbReference>
<evidence type="ECO:0000313" key="6">
    <source>
        <dbReference type="EMBL" id="KAH7522520.1"/>
    </source>
</evidence>
<evidence type="ECO:0000256" key="4">
    <source>
        <dbReference type="SAM" id="MobiDB-lite"/>
    </source>
</evidence>